<dbReference type="AlphaFoldDB" id="A0A2T7BC86"/>
<dbReference type="Proteomes" id="UP000244450">
    <property type="component" value="Unassembled WGS sequence"/>
</dbReference>
<proteinExistence type="predicted"/>
<gene>
    <name evidence="1" type="ORF">DCC81_19975</name>
</gene>
<keyword evidence="2" id="KW-1185">Reference proteome</keyword>
<protein>
    <submittedName>
        <fullName evidence="1">Uncharacterized protein</fullName>
    </submittedName>
</protein>
<dbReference type="EMBL" id="QCYK01000003">
    <property type="protein sequence ID" value="PUZ22713.1"/>
    <property type="molecule type" value="Genomic_DNA"/>
</dbReference>
<evidence type="ECO:0000313" key="2">
    <source>
        <dbReference type="Proteomes" id="UP000244450"/>
    </source>
</evidence>
<comment type="caution">
    <text evidence="1">The sequence shown here is derived from an EMBL/GenBank/DDBJ whole genome shotgun (WGS) entry which is preliminary data.</text>
</comment>
<evidence type="ECO:0000313" key="1">
    <source>
        <dbReference type="EMBL" id="PUZ22713.1"/>
    </source>
</evidence>
<dbReference type="OrthoDB" id="787163at2"/>
<name>A0A2T7BC86_9BACT</name>
<organism evidence="1 2">
    <name type="scientific">Chitinophaga parva</name>
    <dbReference type="NCBI Taxonomy" id="2169414"/>
    <lineage>
        <taxon>Bacteria</taxon>
        <taxon>Pseudomonadati</taxon>
        <taxon>Bacteroidota</taxon>
        <taxon>Chitinophagia</taxon>
        <taxon>Chitinophagales</taxon>
        <taxon>Chitinophagaceae</taxon>
        <taxon>Chitinophaga</taxon>
    </lineage>
</organism>
<accession>A0A2T7BC86</accession>
<reference evidence="1 2" key="1">
    <citation type="submission" date="2018-04" db="EMBL/GenBank/DDBJ databases">
        <title>Chitinophaga fuyangensis sp. nov., isolated from soil in a chemical factory.</title>
        <authorList>
            <person name="Chen K."/>
        </authorList>
    </citation>
    <scope>NUCLEOTIDE SEQUENCE [LARGE SCALE GENOMIC DNA]</scope>
    <source>
        <strain evidence="1 2">LY-1</strain>
    </source>
</reference>
<dbReference type="RefSeq" id="WP_108688458.1">
    <property type="nucleotide sequence ID" value="NZ_QCYK01000003.1"/>
</dbReference>
<sequence length="329" mass="37295">MQVFNIEVKESMPILTDLIETIRQGNDSHNVYLSTHINQADMQSGKLKNALGVSQGELPKPLAELGIRSITLNAAFNSGTLAGYNFHVEEGEAYRNRWSEIKSNQLIADLQELFHHCHTVAFDDWANVTQASELWDGLLVDVMRPLGKLDLDFIFYLGDPALKRSFQIDEILDILSDFSRHGRVTVAMDETEAVKLWKMLNAEQFSQEPVTDLRRKSVFIYRTMGVDRLLVYAADHVILYSNDTQFSMIRQVVAQSVEYRPDARNIFIAGFSIGLLLRLSMPHCIALGLIVFGAQGTGASIPDQQALLDYIDQWIDELNKPDTHIYLYQ</sequence>